<dbReference type="EMBL" id="JBJUIK010000004">
    <property type="protein sequence ID" value="KAL3528730.1"/>
    <property type="molecule type" value="Genomic_DNA"/>
</dbReference>
<dbReference type="AlphaFoldDB" id="A0ABD3ADX8"/>
<protein>
    <submittedName>
        <fullName evidence="1">Uncharacterized protein</fullName>
    </submittedName>
</protein>
<sequence>MRVLTFREEDIINEHDIDLSKIPQNTWNVMVISWPCLVHYDKMLQQFKYSSCQSRLEYETKIFLRRIASFLFFDHLLPDVLEELTRDSSNIAIEIADANFTWDAGKQDVAVHKVGNVEVKRDLDFDSKKEIKK</sequence>
<comment type="caution">
    <text evidence="1">The sequence shown here is derived from an EMBL/GenBank/DDBJ whole genome shotgun (WGS) entry which is preliminary data.</text>
</comment>
<name>A0ABD3ADX8_9GENT</name>
<evidence type="ECO:0000313" key="1">
    <source>
        <dbReference type="EMBL" id="KAL3528730.1"/>
    </source>
</evidence>
<dbReference type="Proteomes" id="UP001630127">
    <property type="component" value="Unassembled WGS sequence"/>
</dbReference>
<reference evidence="1 2" key="1">
    <citation type="submission" date="2024-11" db="EMBL/GenBank/DDBJ databases">
        <title>A near-complete genome assembly of Cinchona calisaya.</title>
        <authorList>
            <person name="Lian D.C."/>
            <person name="Zhao X.W."/>
            <person name="Wei L."/>
        </authorList>
    </citation>
    <scope>NUCLEOTIDE SEQUENCE [LARGE SCALE GENOMIC DNA]</scope>
    <source>
        <tissue evidence="1">Nenye</tissue>
    </source>
</reference>
<organism evidence="1 2">
    <name type="scientific">Cinchona calisaya</name>
    <dbReference type="NCBI Taxonomy" id="153742"/>
    <lineage>
        <taxon>Eukaryota</taxon>
        <taxon>Viridiplantae</taxon>
        <taxon>Streptophyta</taxon>
        <taxon>Embryophyta</taxon>
        <taxon>Tracheophyta</taxon>
        <taxon>Spermatophyta</taxon>
        <taxon>Magnoliopsida</taxon>
        <taxon>eudicotyledons</taxon>
        <taxon>Gunneridae</taxon>
        <taxon>Pentapetalae</taxon>
        <taxon>asterids</taxon>
        <taxon>lamiids</taxon>
        <taxon>Gentianales</taxon>
        <taxon>Rubiaceae</taxon>
        <taxon>Cinchonoideae</taxon>
        <taxon>Cinchoneae</taxon>
        <taxon>Cinchona</taxon>
    </lineage>
</organism>
<proteinExistence type="predicted"/>
<evidence type="ECO:0000313" key="2">
    <source>
        <dbReference type="Proteomes" id="UP001630127"/>
    </source>
</evidence>
<gene>
    <name evidence="1" type="ORF">ACH5RR_008052</name>
</gene>
<keyword evidence="2" id="KW-1185">Reference proteome</keyword>
<accession>A0ABD3ADX8</accession>